<dbReference type="SUPFAM" id="SSF55469">
    <property type="entry name" value="FMN-dependent nitroreductase-like"/>
    <property type="match status" value="1"/>
</dbReference>
<dbReference type="Gene3D" id="3.40.109.10">
    <property type="entry name" value="NADH Oxidase"/>
    <property type="match status" value="1"/>
</dbReference>
<evidence type="ECO:0000313" key="6">
    <source>
        <dbReference type="Proteomes" id="UP000322454"/>
    </source>
</evidence>
<dbReference type="GO" id="GO:0016491">
    <property type="term" value="F:oxidoreductase activity"/>
    <property type="evidence" value="ECO:0007669"/>
    <property type="project" value="UniProtKB-KW"/>
</dbReference>
<dbReference type="Proteomes" id="UP000322454">
    <property type="component" value="Unassembled WGS sequence"/>
</dbReference>
<dbReference type="InterPro" id="IPR000415">
    <property type="entry name" value="Nitroreductase-like"/>
</dbReference>
<sequence>MNKCFAKRRRKLDLIEAVKTRKSIRKFESEDVDLNLIKKIMEISINSPSGGNAQNWFTYIIKNKDILNKMRSEVETVYKNVTGKDAPDVYAFFNEAPVVLAVVEKPYTGSIDKILENNDKNKDRNFARKFIVNPGLQGVSSFIAHILLVVHNEGLGACWMTGPLIAKPEIENILGIKSPDNLVALIPVGKPVERKSKSSRMNVEEVITVVL</sequence>
<keyword evidence="3" id="KW-0560">Oxidoreductase</keyword>
<evidence type="ECO:0000256" key="1">
    <source>
        <dbReference type="ARBA" id="ARBA00022630"/>
    </source>
</evidence>
<feature type="domain" description="Nitroreductase" evidence="4">
    <location>
        <begin position="18"/>
        <end position="190"/>
    </location>
</feature>
<dbReference type="Pfam" id="PF00881">
    <property type="entry name" value="Nitroreductase"/>
    <property type="match status" value="1"/>
</dbReference>
<name>A0A520XEP5_9DELT</name>
<dbReference type="InterPro" id="IPR029479">
    <property type="entry name" value="Nitroreductase"/>
</dbReference>
<organism evidence="5 6">
    <name type="scientific">Candidatus Acidulodesulfobacterium acidiphilum</name>
    <dbReference type="NCBI Taxonomy" id="2597224"/>
    <lineage>
        <taxon>Bacteria</taxon>
        <taxon>Deltaproteobacteria</taxon>
        <taxon>Candidatus Acidulodesulfobacterales</taxon>
        <taxon>Candidatus Acidulodesulfobacterium</taxon>
    </lineage>
</organism>
<comment type="caution">
    <text evidence="5">The sequence shown here is derived from an EMBL/GenBank/DDBJ whole genome shotgun (WGS) entry which is preliminary data.</text>
</comment>
<dbReference type="EMBL" id="SHMQ01000007">
    <property type="protein sequence ID" value="RZV39681.1"/>
    <property type="molecule type" value="Genomic_DNA"/>
</dbReference>
<evidence type="ECO:0000313" key="5">
    <source>
        <dbReference type="EMBL" id="RZV39681.1"/>
    </source>
</evidence>
<dbReference type="PANTHER" id="PTHR23026">
    <property type="entry name" value="NADPH NITROREDUCTASE"/>
    <property type="match status" value="1"/>
</dbReference>
<evidence type="ECO:0000256" key="2">
    <source>
        <dbReference type="ARBA" id="ARBA00022643"/>
    </source>
</evidence>
<dbReference type="InterPro" id="IPR050627">
    <property type="entry name" value="Nitroreductase/BluB"/>
</dbReference>
<keyword evidence="2" id="KW-0288">FMN</keyword>
<evidence type="ECO:0000259" key="4">
    <source>
        <dbReference type="Pfam" id="PF00881"/>
    </source>
</evidence>
<proteinExistence type="predicted"/>
<dbReference type="PANTHER" id="PTHR23026:SF90">
    <property type="entry name" value="IODOTYROSINE DEIODINASE 1"/>
    <property type="match status" value="1"/>
</dbReference>
<dbReference type="AlphaFoldDB" id="A0A520XEP5"/>
<protein>
    <submittedName>
        <fullName evidence="5">Nitroreductase family protein</fullName>
    </submittedName>
</protein>
<reference evidence="5 6" key="1">
    <citation type="submission" date="2019-01" db="EMBL/GenBank/DDBJ databases">
        <title>Insights into ecological role of a new deltaproteobacterial order Candidatus Sinidesulfobacterales (Sva0485) by metagenomics and metatranscriptomics.</title>
        <authorList>
            <person name="Tan S."/>
            <person name="Liu J."/>
            <person name="Fang Y."/>
            <person name="Hedlund B."/>
            <person name="Lian Z.-H."/>
            <person name="Huang L.-Y."/>
            <person name="Li J.-T."/>
            <person name="Huang L.-N."/>
            <person name="Li W.-J."/>
            <person name="Jiang H.-C."/>
            <person name="Dong H.-L."/>
            <person name="Shu W.-S."/>
        </authorList>
    </citation>
    <scope>NUCLEOTIDE SEQUENCE [LARGE SCALE GENOMIC DNA]</scope>
    <source>
        <strain evidence="5">AP4</strain>
    </source>
</reference>
<accession>A0A520XEP5</accession>
<keyword evidence="1" id="KW-0285">Flavoprotein</keyword>
<gene>
    <name evidence="5" type="ORF">EVJ48_04005</name>
</gene>
<evidence type="ECO:0000256" key="3">
    <source>
        <dbReference type="ARBA" id="ARBA00023002"/>
    </source>
</evidence>